<dbReference type="HOGENOM" id="CLU_155013_0_0_2"/>
<dbReference type="KEGG" id="mmg:MTBMA_c06540"/>
<sequence>MELKKKRLCAFALDFLVVTGVMYLLTVLVYPLALLLNLFSIYRYWLPLLGIITILYFSYLEYHGGTVGKRMMGLHVISEEGELGWGQVVIRNLSRILWFPLILDVILGRLRNRLRILDAIAGTRVVSAAKNGADDAEQDL</sequence>
<evidence type="ECO:0000313" key="8">
    <source>
        <dbReference type="EMBL" id="ADL58249.1"/>
    </source>
</evidence>
<keyword evidence="4 6" id="KW-1133">Transmembrane helix</keyword>
<dbReference type="STRING" id="79929.MTBMA_c06540"/>
<reference key="1">
    <citation type="submission" date="2009-08" db="EMBL/GenBank/DDBJ databases">
        <title>The genome sequence of Methanothermobacter marburgensis.</title>
        <authorList>
            <person name="Kaster A."/>
            <person name="Seedorf H."/>
            <person name="Goenrich M."/>
            <person name="Wiezer A."/>
            <person name="Liesegang H."/>
            <person name="Thauer R."/>
            <person name="Gottschalk G."/>
        </authorList>
    </citation>
    <scope>NUCLEOTIDE SEQUENCE</scope>
    <source>
        <strain>Marburg</strain>
    </source>
</reference>
<dbReference type="PANTHER" id="PTHR36115">
    <property type="entry name" value="PROLINE-RICH ANTIGEN HOMOLOG-RELATED"/>
    <property type="match status" value="1"/>
</dbReference>
<dbReference type="GeneID" id="9704362"/>
<keyword evidence="2" id="KW-1003">Cell membrane</keyword>
<dbReference type="RefSeq" id="WP_013295473.1">
    <property type="nucleotide sequence ID" value="NC_014408.1"/>
</dbReference>
<dbReference type="InterPro" id="IPR051791">
    <property type="entry name" value="Pra-immunoreactive"/>
</dbReference>
<evidence type="ECO:0000256" key="4">
    <source>
        <dbReference type="ARBA" id="ARBA00022989"/>
    </source>
</evidence>
<dbReference type="InterPro" id="IPR010432">
    <property type="entry name" value="RDD"/>
</dbReference>
<protein>
    <recommendedName>
        <fullName evidence="7">RDD domain-containing protein</fullName>
    </recommendedName>
</protein>
<evidence type="ECO:0000256" key="5">
    <source>
        <dbReference type="ARBA" id="ARBA00023136"/>
    </source>
</evidence>
<accession>D9PVK1</accession>
<dbReference type="EMBL" id="CP001710">
    <property type="protein sequence ID" value="ADL58249.1"/>
    <property type="molecule type" value="Genomic_DNA"/>
</dbReference>
<dbReference type="Pfam" id="PF06271">
    <property type="entry name" value="RDD"/>
    <property type="match status" value="1"/>
</dbReference>
<keyword evidence="9" id="KW-1185">Reference proteome</keyword>
<proteinExistence type="predicted"/>
<reference evidence="8 9" key="2">
    <citation type="journal article" date="2010" name="J. Bacteriol.">
        <title>Complete genome sequence of Methanothermobacter marburgensis, a methanoarchaeon model organism.</title>
        <authorList>
            <person name="Liesegang H."/>
            <person name="Kaster A.K."/>
            <person name="Wiezer A."/>
            <person name="Goenrich M."/>
            <person name="Wollherr A."/>
            <person name="Seedorf H."/>
            <person name="Gottschalk G."/>
            <person name="Thauer R.K."/>
        </authorList>
    </citation>
    <scope>NUCLEOTIDE SEQUENCE [LARGE SCALE GENOMIC DNA]</scope>
    <source>
        <strain evidence="9">ATCC BAA-927 / DSM 2133 / JCM 14651 / NBRC 100331 / OCM 82 / Marburg</strain>
    </source>
</reference>
<comment type="subcellular location">
    <subcellularLocation>
        <location evidence="1">Cell membrane</location>
        <topology evidence="1">Multi-pass membrane protein</topology>
    </subcellularLocation>
</comment>
<organism evidence="8 9">
    <name type="scientific">Methanothermobacter marburgensis (strain ATCC BAA-927 / DSM 2133 / JCM 14651 / NBRC 100331 / OCM 82 / Marburg)</name>
    <name type="common">Methanobacterium thermoautotrophicum</name>
    <dbReference type="NCBI Taxonomy" id="79929"/>
    <lineage>
        <taxon>Archaea</taxon>
        <taxon>Methanobacteriati</taxon>
        <taxon>Methanobacteriota</taxon>
        <taxon>Methanomada group</taxon>
        <taxon>Methanobacteria</taxon>
        <taxon>Methanobacteriales</taxon>
        <taxon>Methanobacteriaceae</taxon>
        <taxon>Methanothermobacter</taxon>
    </lineage>
</organism>
<dbReference type="PaxDb" id="79929-MTBMA_c06540"/>
<name>D9PVK1_METTM</name>
<dbReference type="GO" id="GO:0005886">
    <property type="term" value="C:plasma membrane"/>
    <property type="evidence" value="ECO:0007669"/>
    <property type="project" value="UniProtKB-SubCell"/>
</dbReference>
<keyword evidence="3 6" id="KW-0812">Transmembrane</keyword>
<evidence type="ECO:0000256" key="6">
    <source>
        <dbReference type="SAM" id="Phobius"/>
    </source>
</evidence>
<keyword evidence="5 6" id="KW-0472">Membrane</keyword>
<dbReference type="OrthoDB" id="77200at2157"/>
<feature type="transmembrane region" description="Helical" evidence="6">
    <location>
        <begin position="12"/>
        <end position="32"/>
    </location>
</feature>
<evidence type="ECO:0000256" key="3">
    <source>
        <dbReference type="ARBA" id="ARBA00022692"/>
    </source>
</evidence>
<dbReference type="Proteomes" id="UP000000345">
    <property type="component" value="Chromosome"/>
</dbReference>
<gene>
    <name evidence="8" type="ordered locus">MTBMA_c06540</name>
</gene>
<feature type="transmembrane region" description="Helical" evidence="6">
    <location>
        <begin position="44"/>
        <end position="62"/>
    </location>
</feature>
<dbReference type="GeneID" id="77399435"/>
<evidence type="ECO:0000256" key="2">
    <source>
        <dbReference type="ARBA" id="ARBA00022475"/>
    </source>
</evidence>
<feature type="domain" description="RDD" evidence="7">
    <location>
        <begin position="6"/>
        <end position="108"/>
    </location>
</feature>
<evidence type="ECO:0000256" key="1">
    <source>
        <dbReference type="ARBA" id="ARBA00004651"/>
    </source>
</evidence>
<dbReference type="AlphaFoldDB" id="D9PVK1"/>
<evidence type="ECO:0000259" key="7">
    <source>
        <dbReference type="Pfam" id="PF06271"/>
    </source>
</evidence>
<evidence type="ECO:0000313" key="9">
    <source>
        <dbReference type="Proteomes" id="UP000000345"/>
    </source>
</evidence>